<keyword evidence="2" id="KW-1185">Reference proteome</keyword>
<protein>
    <submittedName>
        <fullName evidence="1">Uncharacterized protein</fullName>
    </submittedName>
</protein>
<evidence type="ECO:0000313" key="1">
    <source>
        <dbReference type="EMBL" id="KAI9634561.1"/>
    </source>
</evidence>
<organism evidence="1 2">
    <name type="scientific">Dioszegia hungarica</name>
    <dbReference type="NCBI Taxonomy" id="4972"/>
    <lineage>
        <taxon>Eukaryota</taxon>
        <taxon>Fungi</taxon>
        <taxon>Dikarya</taxon>
        <taxon>Basidiomycota</taxon>
        <taxon>Agaricomycotina</taxon>
        <taxon>Tremellomycetes</taxon>
        <taxon>Tremellales</taxon>
        <taxon>Bulleribasidiaceae</taxon>
        <taxon>Dioszegia</taxon>
    </lineage>
</organism>
<dbReference type="GeneID" id="77726593"/>
<dbReference type="AlphaFoldDB" id="A0AA38LUX7"/>
<dbReference type="RefSeq" id="XP_052944338.1">
    <property type="nucleotide sequence ID" value="XM_053087392.1"/>
</dbReference>
<accession>A0AA38LUX7</accession>
<dbReference type="Proteomes" id="UP001164286">
    <property type="component" value="Unassembled WGS sequence"/>
</dbReference>
<dbReference type="EMBL" id="JAKWFO010000006">
    <property type="protein sequence ID" value="KAI9634561.1"/>
    <property type="molecule type" value="Genomic_DNA"/>
</dbReference>
<gene>
    <name evidence="1" type="ORF">MKK02DRAFT_27761</name>
</gene>
<sequence length="166" mass="18405">MYPAGRLLGWWTCTIMYASARMGGYAWGMGPNRRSDARSLSPLSKGIGADQYEPLLDFVVVPAPALCKERRVAAPGTLTHTMTQTAQISTFELLVSRSHNCRPSISIWPAAKVGPDIIKVPRNQLRFAPGTDWIAPGTEAVTDATDEWETAMRRYRPETHESLKET</sequence>
<reference evidence="1" key="1">
    <citation type="journal article" date="2022" name="G3 (Bethesda)">
        <title>High quality genome of the basidiomycete yeast Dioszegia hungarica PDD-24b-2 isolated from cloud water.</title>
        <authorList>
            <person name="Jarrige D."/>
            <person name="Haridas S."/>
            <person name="Bleykasten-Grosshans C."/>
            <person name="Joly M."/>
            <person name="Nadalig T."/>
            <person name="Sancelme M."/>
            <person name="Vuilleumier S."/>
            <person name="Grigoriev I.V."/>
            <person name="Amato P."/>
            <person name="Bringel F."/>
        </authorList>
    </citation>
    <scope>NUCLEOTIDE SEQUENCE</scope>
    <source>
        <strain evidence="1">PDD-24b-2</strain>
    </source>
</reference>
<evidence type="ECO:0000313" key="2">
    <source>
        <dbReference type="Proteomes" id="UP001164286"/>
    </source>
</evidence>
<name>A0AA38LUX7_9TREE</name>
<comment type="caution">
    <text evidence="1">The sequence shown here is derived from an EMBL/GenBank/DDBJ whole genome shotgun (WGS) entry which is preliminary data.</text>
</comment>
<proteinExistence type="predicted"/>